<dbReference type="EMBL" id="JACHKA010000001">
    <property type="protein sequence ID" value="MBB5987107.1"/>
    <property type="molecule type" value="Genomic_DNA"/>
</dbReference>
<dbReference type="InterPro" id="IPR018833">
    <property type="entry name" value="Rv2993c-like_N"/>
</dbReference>
<dbReference type="RefSeq" id="WP_260394936.1">
    <property type="nucleotide sequence ID" value="NZ_JACHKA010000001.1"/>
</dbReference>
<name>A0ABR6NIJ2_9SPHN</name>
<gene>
    <name evidence="5" type="ORF">HNP60_003081</name>
</gene>
<evidence type="ECO:0000256" key="1">
    <source>
        <dbReference type="ARBA" id="ARBA00010211"/>
    </source>
</evidence>
<organism evidence="5 6">
    <name type="scientific">Sphingobium lignivorans</name>
    <dbReference type="NCBI Taxonomy" id="2735886"/>
    <lineage>
        <taxon>Bacteria</taxon>
        <taxon>Pseudomonadati</taxon>
        <taxon>Pseudomonadota</taxon>
        <taxon>Alphaproteobacteria</taxon>
        <taxon>Sphingomonadales</taxon>
        <taxon>Sphingomonadaceae</taxon>
        <taxon>Sphingobium</taxon>
    </lineage>
</organism>
<dbReference type="Proteomes" id="UP001138540">
    <property type="component" value="Unassembled WGS sequence"/>
</dbReference>
<keyword evidence="6" id="KW-1185">Reference proteome</keyword>
<dbReference type="PANTHER" id="PTHR42796">
    <property type="entry name" value="FUMARYLACETOACETATE HYDROLASE DOMAIN-CONTAINING PROTEIN 2A-RELATED"/>
    <property type="match status" value="1"/>
</dbReference>
<proteinExistence type="inferred from homology"/>
<evidence type="ECO:0000256" key="2">
    <source>
        <dbReference type="ARBA" id="ARBA00022723"/>
    </source>
</evidence>
<reference evidence="5 6" key="1">
    <citation type="submission" date="2020-08" db="EMBL/GenBank/DDBJ databases">
        <title>Exploring microbial biodiversity for novel pathways involved in the catabolism of aromatic compounds derived from lignin.</title>
        <authorList>
            <person name="Elkins J."/>
        </authorList>
    </citation>
    <scope>NUCLEOTIDE SEQUENCE [LARGE SCALE GENOMIC DNA]</scope>
    <source>
        <strain evidence="5 6">B1D3A</strain>
    </source>
</reference>
<feature type="domain" description="Fumarylacetoacetase-like C-terminal" evidence="3">
    <location>
        <begin position="101"/>
        <end position="304"/>
    </location>
</feature>
<comment type="caution">
    <text evidence="5">The sequence shown here is derived from an EMBL/GenBank/DDBJ whole genome shotgun (WGS) entry which is preliminary data.</text>
</comment>
<dbReference type="InterPro" id="IPR036663">
    <property type="entry name" value="Fumarylacetoacetase_C_sf"/>
</dbReference>
<dbReference type="Gene3D" id="2.30.30.370">
    <property type="entry name" value="FAH"/>
    <property type="match status" value="1"/>
</dbReference>
<dbReference type="Pfam" id="PF01557">
    <property type="entry name" value="FAA_hydrolase"/>
    <property type="match status" value="1"/>
</dbReference>
<evidence type="ECO:0000259" key="4">
    <source>
        <dbReference type="Pfam" id="PF10370"/>
    </source>
</evidence>
<comment type="similarity">
    <text evidence="1">Belongs to the FAH family.</text>
</comment>
<evidence type="ECO:0000313" key="6">
    <source>
        <dbReference type="Proteomes" id="UP001138540"/>
    </source>
</evidence>
<accession>A0ABR6NIJ2</accession>
<dbReference type="SUPFAM" id="SSF56529">
    <property type="entry name" value="FAH"/>
    <property type="match status" value="1"/>
</dbReference>
<protein>
    <submittedName>
        <fullName evidence="5">2-keto-4-pentenoate hydratase/2-oxohepta-3-ene-1,7-dioic acid hydratase in catechol pathway</fullName>
    </submittedName>
</protein>
<keyword evidence="2" id="KW-0479">Metal-binding</keyword>
<sequence>MTELAPLINDINTDFKTKYVTTIGDGMSATLEGRISSSFNAGAAGIRWARIATGNDIFYATLEGNVALPVDGTPFGEWRHTGVSFDLNKVRLLPPVIPPTFYACGINYTGHAHACSAEFNRPLDSFLPSRPQIGYRAQSAIIAAGETIVLPADAPANIQCEGELAVVIGKPARHVRARDALDFVLGYTIGNDVSIRDWQFTDRTFWRSKNSDTFKPLGPWIVTGLDVADMTTRVSVNGKVTEQFATANMLFSVADYIEAITEYITLQPGDVIIMGTDGHSPRIAHGDTIEIAIEGIGALSNPVVRAEPVNRR</sequence>
<dbReference type="Gene3D" id="3.90.850.10">
    <property type="entry name" value="Fumarylacetoacetase-like, C-terminal domain"/>
    <property type="match status" value="1"/>
</dbReference>
<dbReference type="Pfam" id="PF10370">
    <property type="entry name" value="Rv2993c-like_N"/>
    <property type="match status" value="1"/>
</dbReference>
<evidence type="ECO:0000313" key="5">
    <source>
        <dbReference type="EMBL" id="MBB5987107.1"/>
    </source>
</evidence>
<feature type="domain" description="Rv2993c-like N-terminal" evidence="4">
    <location>
        <begin position="47"/>
        <end position="95"/>
    </location>
</feature>
<dbReference type="InterPro" id="IPR011234">
    <property type="entry name" value="Fumarylacetoacetase-like_C"/>
</dbReference>
<evidence type="ECO:0000259" key="3">
    <source>
        <dbReference type="Pfam" id="PF01557"/>
    </source>
</evidence>
<dbReference type="InterPro" id="IPR051121">
    <property type="entry name" value="FAH"/>
</dbReference>
<dbReference type="PANTHER" id="PTHR42796:SF4">
    <property type="entry name" value="FUMARYLACETOACETATE HYDROLASE DOMAIN-CONTAINING PROTEIN 2A"/>
    <property type="match status" value="1"/>
</dbReference>